<evidence type="ECO:0000313" key="2">
    <source>
        <dbReference type="EMBL" id="ASV67613.1"/>
    </source>
</evidence>
<gene>
    <name evidence="2" type="ORF">CKF48_09935</name>
</gene>
<reference evidence="2 3" key="1">
    <citation type="submission" date="2017-08" db="EMBL/GenBank/DDBJ databases">
        <title>Complete Genome Sequence of Bacillus kochii Oregon-R-modENCODE STRAIN BDGP4, isolated from Drosophila melanogaster gut.</title>
        <authorList>
            <person name="Wan K.H."/>
            <person name="Yu C."/>
            <person name="Park S."/>
            <person name="Hammonds A.S."/>
            <person name="Booth B.W."/>
            <person name="Celniker S.E."/>
        </authorList>
    </citation>
    <scope>NUCLEOTIDE SEQUENCE [LARGE SCALE GENOMIC DNA]</scope>
    <source>
        <strain evidence="2 3">BDGP4</strain>
    </source>
</reference>
<dbReference type="Pfam" id="PF06114">
    <property type="entry name" value="Peptidase_M78"/>
    <property type="match status" value="1"/>
</dbReference>
<evidence type="ECO:0000313" key="3">
    <source>
        <dbReference type="Proteomes" id="UP000215137"/>
    </source>
</evidence>
<organism evidence="2 3">
    <name type="scientific">Cytobacillus kochii</name>
    <dbReference type="NCBI Taxonomy" id="859143"/>
    <lineage>
        <taxon>Bacteria</taxon>
        <taxon>Bacillati</taxon>
        <taxon>Bacillota</taxon>
        <taxon>Bacilli</taxon>
        <taxon>Bacillales</taxon>
        <taxon>Bacillaceae</taxon>
        <taxon>Cytobacillus</taxon>
    </lineage>
</organism>
<dbReference type="Gene3D" id="1.10.10.2910">
    <property type="match status" value="1"/>
</dbReference>
<dbReference type="KEGG" id="bko:CKF48_09935"/>
<name>A0A248THE2_9BACI</name>
<protein>
    <recommendedName>
        <fullName evidence="1">IrrE N-terminal-like domain-containing protein</fullName>
    </recommendedName>
</protein>
<dbReference type="InterPro" id="IPR010359">
    <property type="entry name" value="IrrE_HExxH"/>
</dbReference>
<evidence type="ECO:0000259" key="1">
    <source>
        <dbReference type="Pfam" id="PF06114"/>
    </source>
</evidence>
<keyword evidence="3" id="KW-1185">Reference proteome</keyword>
<accession>A0A248THE2</accession>
<proteinExistence type="predicted"/>
<dbReference type="Proteomes" id="UP000215137">
    <property type="component" value="Chromosome"/>
</dbReference>
<dbReference type="AlphaFoldDB" id="A0A248THE2"/>
<dbReference type="EMBL" id="CP022983">
    <property type="protein sequence ID" value="ASV67613.1"/>
    <property type="molecule type" value="Genomic_DNA"/>
</dbReference>
<sequence length="142" mass="17029">MSWIREEAESLIQKYKTNNSYELANHLKVHIIEWDFPNEIMGVYKYYKRNKFIYLNSNIREEKKLFVCGHEIGHSIVHPRVNTMFLKSKTLYSKDKLEREANLFSLSLLLHHCDFSEFNDINHICSHYGIPHELSYLVKNFC</sequence>
<feature type="domain" description="IrrE N-terminal-like" evidence="1">
    <location>
        <begin position="25"/>
        <end position="118"/>
    </location>
</feature>
<dbReference type="OrthoDB" id="9816277at2"/>